<dbReference type="CDD" id="cd21109">
    <property type="entry name" value="SPASM"/>
    <property type="match status" value="1"/>
</dbReference>
<dbReference type="CDD" id="cd01335">
    <property type="entry name" value="Radical_SAM"/>
    <property type="match status" value="1"/>
</dbReference>
<dbReference type="Pfam" id="PF04055">
    <property type="entry name" value="Radical_SAM"/>
    <property type="match status" value="1"/>
</dbReference>
<dbReference type="SUPFAM" id="SSF102114">
    <property type="entry name" value="Radical SAM enzymes"/>
    <property type="match status" value="1"/>
</dbReference>
<dbReference type="InterPro" id="IPR058240">
    <property type="entry name" value="rSAM_sf"/>
</dbReference>
<evidence type="ECO:0000259" key="7">
    <source>
        <dbReference type="PROSITE" id="PS51918"/>
    </source>
</evidence>
<dbReference type="InterPro" id="IPR023885">
    <property type="entry name" value="4Fe4S-binding_SPASM_dom"/>
</dbReference>
<dbReference type="GO" id="GO:0046872">
    <property type="term" value="F:metal ion binding"/>
    <property type="evidence" value="ECO:0007669"/>
    <property type="project" value="UniProtKB-KW"/>
</dbReference>
<gene>
    <name evidence="8" type="ORF">B5M42_17610</name>
</gene>
<dbReference type="OrthoDB" id="9808591at2"/>
<proteinExistence type="predicted"/>
<dbReference type="RefSeq" id="WP_134755161.1">
    <property type="nucleotide sequence ID" value="NZ_MYFO02000010.1"/>
</dbReference>
<sequence>MWTNAGVLNNEKLVDHVRNLAPEIKQLTIFPSEICNYRCSFCHIWGDTGWALKEPQRVIREQLDIEVLKRFIDEVAVVNKKVGVILTGGEIMLYKHFEELVLHLRSKKMNIYLLTNGSLIKNRIQFLMENVVGCNISIDGPEEFHDAIRGKGSFNTICENIALLIDAKKKAKKMFPFININMVLSPSNYRSARGFLKSLRERFPDANVVLHDTNMPWMKKRDLSVNFSPLLYTTQERGEAYAEQMKRDLNCEVSPAWQGFVESKIDIDTHELQKDLEELWAEEGMDYSGYVNIHDYYTDINNVFGRSKCVAPYHELVIRRTGDVYPCVDLPDYKLGNIYNESFSEIWEGERSNTFRDYYRDNNLMMCNRCTRLFADPETF</sequence>
<reference evidence="8 9" key="1">
    <citation type="submission" date="2017-03" db="EMBL/GenBank/DDBJ databases">
        <title>Isolation of Levoglucosan Utilizing Bacteria.</title>
        <authorList>
            <person name="Arya A.S."/>
        </authorList>
    </citation>
    <scope>NUCLEOTIDE SEQUENCE [LARGE SCALE GENOMIC DNA]</scope>
    <source>
        <strain evidence="8 9">MEC069</strain>
    </source>
</reference>
<dbReference type="NCBIfam" id="TIGR04085">
    <property type="entry name" value="rSAM_more_4Fe4S"/>
    <property type="match status" value="1"/>
</dbReference>
<protein>
    <recommendedName>
        <fullName evidence="7">Radical SAM core domain-containing protein</fullName>
    </recommendedName>
</protein>
<dbReference type="PANTHER" id="PTHR11228">
    <property type="entry name" value="RADICAL SAM DOMAIN PROTEIN"/>
    <property type="match status" value="1"/>
</dbReference>
<dbReference type="Proteomes" id="UP000298246">
    <property type="component" value="Unassembled WGS sequence"/>
</dbReference>
<dbReference type="PROSITE" id="PS51918">
    <property type="entry name" value="RADICAL_SAM"/>
    <property type="match status" value="1"/>
</dbReference>
<keyword evidence="3" id="KW-0949">S-adenosyl-L-methionine</keyword>
<dbReference type="Pfam" id="PF13186">
    <property type="entry name" value="SPASM"/>
    <property type="match status" value="1"/>
</dbReference>
<dbReference type="EMBL" id="MYFO01000026">
    <property type="protein sequence ID" value="TFE85377.1"/>
    <property type="molecule type" value="Genomic_DNA"/>
</dbReference>
<dbReference type="InterPro" id="IPR007197">
    <property type="entry name" value="rSAM"/>
</dbReference>
<dbReference type="InterPro" id="IPR050377">
    <property type="entry name" value="Radical_SAM_PqqE_MftC-like"/>
</dbReference>
<dbReference type="GO" id="GO:0003824">
    <property type="term" value="F:catalytic activity"/>
    <property type="evidence" value="ECO:0007669"/>
    <property type="project" value="InterPro"/>
</dbReference>
<evidence type="ECO:0000256" key="6">
    <source>
        <dbReference type="ARBA" id="ARBA00023014"/>
    </source>
</evidence>
<dbReference type="PANTHER" id="PTHR11228:SF7">
    <property type="entry name" value="PQQA PEPTIDE CYCLASE"/>
    <property type="match status" value="1"/>
</dbReference>
<name>A0A4Y8PXE4_9BACL</name>
<evidence type="ECO:0000256" key="3">
    <source>
        <dbReference type="ARBA" id="ARBA00022691"/>
    </source>
</evidence>
<dbReference type="SFLD" id="SFLDG01386">
    <property type="entry name" value="main_SPASM_domain-containing"/>
    <property type="match status" value="1"/>
</dbReference>
<evidence type="ECO:0000256" key="2">
    <source>
        <dbReference type="ARBA" id="ARBA00022485"/>
    </source>
</evidence>
<keyword evidence="2" id="KW-0004">4Fe-4S</keyword>
<accession>A0A4Y8PXE4</accession>
<keyword evidence="5" id="KW-0408">Iron</keyword>
<dbReference type="InterPro" id="IPR034391">
    <property type="entry name" value="AdoMet-like_SPASM_containing"/>
</dbReference>
<evidence type="ECO:0000256" key="5">
    <source>
        <dbReference type="ARBA" id="ARBA00023004"/>
    </source>
</evidence>
<dbReference type="InterPro" id="IPR013785">
    <property type="entry name" value="Aldolase_TIM"/>
</dbReference>
<dbReference type="SFLD" id="SFLDS00029">
    <property type="entry name" value="Radical_SAM"/>
    <property type="match status" value="2"/>
</dbReference>
<evidence type="ECO:0000313" key="9">
    <source>
        <dbReference type="Proteomes" id="UP000298246"/>
    </source>
</evidence>
<dbReference type="AlphaFoldDB" id="A0A4Y8PXE4"/>
<comment type="caution">
    <text evidence="8">The sequence shown here is derived from an EMBL/GenBank/DDBJ whole genome shotgun (WGS) entry which is preliminary data.</text>
</comment>
<feature type="domain" description="Radical SAM core" evidence="7">
    <location>
        <begin position="21"/>
        <end position="266"/>
    </location>
</feature>
<dbReference type="Gene3D" id="3.20.20.70">
    <property type="entry name" value="Aldolase class I"/>
    <property type="match status" value="1"/>
</dbReference>
<keyword evidence="6" id="KW-0411">Iron-sulfur</keyword>
<dbReference type="GO" id="GO:0051536">
    <property type="term" value="F:iron-sulfur cluster binding"/>
    <property type="evidence" value="ECO:0007669"/>
    <property type="project" value="UniProtKB-KW"/>
</dbReference>
<keyword evidence="9" id="KW-1185">Reference proteome</keyword>
<keyword evidence="4" id="KW-0479">Metal-binding</keyword>
<evidence type="ECO:0000256" key="4">
    <source>
        <dbReference type="ARBA" id="ARBA00022723"/>
    </source>
</evidence>
<dbReference type="SFLD" id="SFLDG01067">
    <property type="entry name" value="SPASM/twitch_domain_containing"/>
    <property type="match status" value="2"/>
</dbReference>
<comment type="cofactor">
    <cofactor evidence="1">
        <name>[4Fe-4S] cluster</name>
        <dbReference type="ChEBI" id="CHEBI:49883"/>
    </cofactor>
</comment>
<evidence type="ECO:0000256" key="1">
    <source>
        <dbReference type="ARBA" id="ARBA00001966"/>
    </source>
</evidence>
<dbReference type="SFLD" id="SFLDG01387">
    <property type="entry name" value="BtrN-like_SPASM_domain_contain"/>
    <property type="match status" value="1"/>
</dbReference>
<evidence type="ECO:0000313" key="8">
    <source>
        <dbReference type="EMBL" id="TFE85377.1"/>
    </source>
</evidence>
<organism evidence="8 9">
    <name type="scientific">Paenibacillus athensensis</name>
    <dbReference type="NCBI Taxonomy" id="1967502"/>
    <lineage>
        <taxon>Bacteria</taxon>
        <taxon>Bacillati</taxon>
        <taxon>Bacillota</taxon>
        <taxon>Bacilli</taxon>
        <taxon>Bacillales</taxon>
        <taxon>Paenibacillaceae</taxon>
        <taxon>Paenibacillus</taxon>
    </lineage>
</organism>